<protein>
    <recommendedName>
        <fullName evidence="4">Polysaccharide biosynthesis protein C-terminal domain-containing protein</fullName>
    </recommendedName>
</protein>
<reference evidence="2 3" key="1">
    <citation type="submission" date="2009-02" db="EMBL/GenBank/DDBJ databases">
        <authorList>
            <person name="Fulton L."/>
            <person name="Clifton S."/>
            <person name="Fulton B."/>
            <person name="Xu J."/>
            <person name="Minx P."/>
            <person name="Pepin K.H."/>
            <person name="Johnson M."/>
            <person name="Bhonagiri V."/>
            <person name="Nash W.E."/>
            <person name="Mardis E.R."/>
            <person name="Wilson R.K."/>
        </authorList>
    </citation>
    <scope>NUCLEOTIDE SEQUENCE [LARGE SCALE GENOMIC DNA]</scope>
    <source>
        <strain evidence="2 3">DSM 16841</strain>
    </source>
</reference>
<keyword evidence="1" id="KW-0472">Membrane</keyword>
<sequence>MGVAVYLSYQLALYLFRVNAIATVFSILIGVIVYAVVLLLLKGLTEEEILKFPKGAALVRLARKMHLLR</sequence>
<reference evidence="2 3" key="2">
    <citation type="submission" date="2009-03" db="EMBL/GenBank/DDBJ databases">
        <title>Draft genome sequence of Roseburia inulinivorans (DSM 16841).</title>
        <authorList>
            <person name="Sudarsanam P."/>
            <person name="Ley R."/>
            <person name="Guruge J."/>
            <person name="Turnbaugh P.J."/>
            <person name="Mahowald M."/>
            <person name="Liep D."/>
            <person name="Gordon J."/>
        </authorList>
    </citation>
    <scope>NUCLEOTIDE SEQUENCE [LARGE SCALE GENOMIC DNA]</scope>
    <source>
        <strain evidence="2 3">DSM 16841</strain>
    </source>
</reference>
<proteinExistence type="predicted"/>
<feature type="transmembrane region" description="Helical" evidence="1">
    <location>
        <begin position="20"/>
        <end position="41"/>
    </location>
</feature>
<name>C0FYD9_9FIRM</name>
<evidence type="ECO:0008006" key="4">
    <source>
        <dbReference type="Google" id="ProtNLM"/>
    </source>
</evidence>
<comment type="caution">
    <text evidence="2">The sequence shown here is derived from an EMBL/GenBank/DDBJ whole genome shotgun (WGS) entry which is preliminary data.</text>
</comment>
<evidence type="ECO:0000256" key="1">
    <source>
        <dbReference type="SAM" id="Phobius"/>
    </source>
</evidence>
<organism evidence="2 3">
    <name type="scientific">Roseburia inulinivorans DSM 16841</name>
    <dbReference type="NCBI Taxonomy" id="622312"/>
    <lineage>
        <taxon>Bacteria</taxon>
        <taxon>Bacillati</taxon>
        <taxon>Bacillota</taxon>
        <taxon>Clostridia</taxon>
        <taxon>Lachnospirales</taxon>
        <taxon>Lachnospiraceae</taxon>
        <taxon>Roseburia</taxon>
    </lineage>
</organism>
<dbReference type="EMBL" id="ACFY01000154">
    <property type="protein sequence ID" value="EEG92473.1"/>
    <property type="molecule type" value="Genomic_DNA"/>
</dbReference>
<dbReference type="AlphaFoldDB" id="C0FYD9"/>
<evidence type="ECO:0000313" key="2">
    <source>
        <dbReference type="EMBL" id="EEG92473.1"/>
    </source>
</evidence>
<keyword evidence="1" id="KW-0812">Transmembrane</keyword>
<evidence type="ECO:0000313" key="3">
    <source>
        <dbReference type="Proteomes" id="UP000003561"/>
    </source>
</evidence>
<accession>C0FYD9</accession>
<dbReference type="Proteomes" id="UP000003561">
    <property type="component" value="Unassembled WGS sequence"/>
</dbReference>
<gene>
    <name evidence="2" type="ORF">ROSEINA2194_03778</name>
</gene>
<dbReference type="eggNOG" id="COG2244">
    <property type="taxonomic scope" value="Bacteria"/>
</dbReference>
<keyword evidence="1" id="KW-1133">Transmembrane helix</keyword>